<dbReference type="InterPro" id="IPR046201">
    <property type="entry name" value="DUF6234"/>
</dbReference>
<proteinExistence type="predicted"/>
<feature type="transmembrane region" description="Helical" evidence="2">
    <location>
        <begin position="159"/>
        <end position="176"/>
    </location>
</feature>
<feature type="transmembrane region" description="Helical" evidence="2">
    <location>
        <begin position="248"/>
        <end position="266"/>
    </location>
</feature>
<feature type="domain" description="DUF6234" evidence="3">
    <location>
        <begin position="311"/>
        <end position="424"/>
    </location>
</feature>
<dbReference type="EMBL" id="JACHXG010000012">
    <property type="protein sequence ID" value="MBB3091658.1"/>
    <property type="molecule type" value="Genomic_DNA"/>
</dbReference>
<evidence type="ECO:0000313" key="4">
    <source>
        <dbReference type="EMBL" id="MBB3091658.1"/>
    </source>
</evidence>
<evidence type="ECO:0000259" key="3">
    <source>
        <dbReference type="Pfam" id="PF19747"/>
    </source>
</evidence>
<dbReference type="AlphaFoldDB" id="A0A7W5FAV0"/>
<keyword evidence="2" id="KW-0812">Transmembrane</keyword>
<dbReference type="RefSeq" id="WP_183550247.1">
    <property type="nucleotide sequence ID" value="NZ_BMQT01000015.1"/>
</dbReference>
<feature type="transmembrane region" description="Helical" evidence="2">
    <location>
        <begin position="371"/>
        <end position="393"/>
    </location>
</feature>
<name>A0A7W5FAV0_9ACTN</name>
<protein>
    <recommendedName>
        <fullName evidence="3">DUF6234 domain-containing protein</fullName>
    </recommendedName>
</protein>
<evidence type="ECO:0000313" key="5">
    <source>
        <dbReference type="Proteomes" id="UP000577707"/>
    </source>
</evidence>
<reference evidence="4 5" key="1">
    <citation type="submission" date="2020-08" db="EMBL/GenBank/DDBJ databases">
        <title>Genomic Encyclopedia of Type Strains, Phase III (KMG-III): the genomes of soil and plant-associated and newly described type strains.</title>
        <authorList>
            <person name="Whitman W."/>
        </authorList>
    </citation>
    <scope>NUCLEOTIDE SEQUENCE [LARGE SCALE GENOMIC DNA]</scope>
    <source>
        <strain evidence="4 5">CECT 3302</strain>
    </source>
</reference>
<feature type="transmembrane region" description="Helical" evidence="2">
    <location>
        <begin position="303"/>
        <end position="330"/>
    </location>
</feature>
<accession>A0A7W5FAV0</accession>
<comment type="caution">
    <text evidence="4">The sequence shown here is derived from an EMBL/GenBank/DDBJ whole genome shotgun (WGS) entry which is preliminary data.</text>
</comment>
<feature type="transmembrane region" description="Helical" evidence="2">
    <location>
        <begin position="183"/>
        <end position="209"/>
    </location>
</feature>
<feature type="transmembrane region" description="Helical" evidence="2">
    <location>
        <begin position="9"/>
        <end position="29"/>
    </location>
</feature>
<organism evidence="4 5">
    <name type="scientific">Nocardioides albus</name>
    <dbReference type="NCBI Taxonomy" id="1841"/>
    <lineage>
        <taxon>Bacteria</taxon>
        <taxon>Bacillati</taxon>
        <taxon>Actinomycetota</taxon>
        <taxon>Actinomycetes</taxon>
        <taxon>Propionibacteriales</taxon>
        <taxon>Nocardioidaceae</taxon>
        <taxon>Nocardioides</taxon>
    </lineage>
</organism>
<feature type="transmembrane region" description="Helical" evidence="2">
    <location>
        <begin position="41"/>
        <end position="64"/>
    </location>
</feature>
<feature type="transmembrane region" description="Helical" evidence="2">
    <location>
        <begin position="129"/>
        <end position="147"/>
    </location>
</feature>
<keyword evidence="2" id="KW-0472">Membrane</keyword>
<keyword evidence="2" id="KW-1133">Transmembrane helix</keyword>
<dbReference type="Proteomes" id="UP000577707">
    <property type="component" value="Unassembled WGS sequence"/>
</dbReference>
<evidence type="ECO:0000256" key="1">
    <source>
        <dbReference type="SAM" id="MobiDB-lite"/>
    </source>
</evidence>
<feature type="transmembrane region" description="Helical" evidence="2">
    <location>
        <begin position="104"/>
        <end position="122"/>
    </location>
</feature>
<feature type="transmembrane region" description="Helical" evidence="2">
    <location>
        <begin position="71"/>
        <end position="92"/>
    </location>
</feature>
<feature type="transmembrane region" description="Helical" evidence="2">
    <location>
        <begin position="342"/>
        <end position="364"/>
    </location>
</feature>
<keyword evidence="5" id="KW-1185">Reference proteome</keyword>
<dbReference type="Pfam" id="PF19747">
    <property type="entry name" value="DUF6234"/>
    <property type="match status" value="1"/>
</dbReference>
<evidence type="ECO:0000256" key="2">
    <source>
        <dbReference type="SAM" id="Phobius"/>
    </source>
</evidence>
<feature type="region of interest" description="Disordered" evidence="1">
    <location>
        <begin position="398"/>
        <end position="427"/>
    </location>
</feature>
<sequence length="427" mass="44824">MTLSYTRRATIPVIAIVLLAALAWLVGFLPGMLPDASPFDAAAMGELVALAIVAGTLGGATAAIRRDRPAAAIGAAGGGVALIALAAIFVLGERGLYVEPVLRVLQLVTVIVTVVTVALGQVAALGPSWLRGLSLAPLAGAAYSWFGQAVPRTMSMTDWWVWLMVPVLAGALALSVGRGRWGLWALLTWPVVLAVVWIVQTVIIALTAIGPMVRPGYGVEEHPDVLFGEFLAYASQIFTTPGVHQVPLLGWSVVIALVVVVVRLAIDRRSRSSAPSADEVEKPEVQADNEPVRHRPRLRWVEILLAGFSVLLVLVALANVFTSYFCFAGAGYCGPPRAESVVTYRVVLALMALSSLGALGLAVLRRSVSGVISHLVVAFVVALSAVLFAVPAIDWQPSTPEPPVPEPNRSEAPACYSGGDSDECPGG</sequence>
<gene>
    <name evidence="4" type="ORF">FHS12_004633</name>
</gene>